<evidence type="ECO:0000256" key="19">
    <source>
        <dbReference type="PIRSR" id="PIRSR000732-3"/>
    </source>
</evidence>
<dbReference type="InterPro" id="IPR036637">
    <property type="entry name" value="Phosphohistidine_dom_sf"/>
</dbReference>
<dbReference type="Pfam" id="PF05524">
    <property type="entry name" value="PEP-utilisers_N"/>
    <property type="match status" value="1"/>
</dbReference>
<comment type="function">
    <text evidence="16">General (non sugar-specific) component of the phosphoenolpyruvate-dependent sugar phosphotransferase system (sugar PTS). This major carbohydrate active-transport system catalyzes the phosphorylation of incoming sugar substrates concomitantly with their translocation across the cell membrane. Enzyme I transfers the phosphoryl group from phosphoenolpyruvate (PEP) to the phosphoryl carrier protein (HPr).</text>
</comment>
<dbReference type="PANTHER" id="PTHR46244:SF6">
    <property type="entry name" value="PHOSPHOENOLPYRUVATE-PROTEIN PHOSPHOTRANSFERASE"/>
    <property type="match status" value="1"/>
</dbReference>
<feature type="active site" description="Proton donor" evidence="17">
    <location>
        <position position="512"/>
    </location>
</feature>
<dbReference type="InterPro" id="IPR000121">
    <property type="entry name" value="PEP_util_C"/>
</dbReference>
<evidence type="ECO:0000259" key="20">
    <source>
        <dbReference type="Pfam" id="PF00391"/>
    </source>
</evidence>
<evidence type="ECO:0000256" key="17">
    <source>
        <dbReference type="PIRSR" id="PIRSR000732-1"/>
    </source>
</evidence>
<evidence type="ECO:0000256" key="12">
    <source>
        <dbReference type="ARBA" id="ARBA00022723"/>
    </source>
</evidence>
<dbReference type="PROSITE" id="PS00742">
    <property type="entry name" value="PEP_ENZYMES_2"/>
    <property type="match status" value="1"/>
</dbReference>
<comment type="subcellular location">
    <subcellularLocation>
        <location evidence="3 16">Cytoplasm</location>
    </subcellularLocation>
</comment>
<dbReference type="Gene3D" id="1.10.274.10">
    <property type="entry name" value="PtsI, HPr-binding domain"/>
    <property type="match status" value="1"/>
</dbReference>
<evidence type="ECO:0000313" key="24">
    <source>
        <dbReference type="Proteomes" id="UP000178735"/>
    </source>
</evidence>
<evidence type="ECO:0000256" key="15">
    <source>
        <dbReference type="ARBA" id="ARBA00033235"/>
    </source>
</evidence>
<keyword evidence="14 16" id="KW-0460">Magnesium</keyword>
<comment type="cofactor">
    <cofactor evidence="2 16 19">
        <name>Mg(2+)</name>
        <dbReference type="ChEBI" id="CHEBI:18420"/>
    </cofactor>
</comment>
<evidence type="ECO:0000256" key="14">
    <source>
        <dbReference type="ARBA" id="ARBA00022842"/>
    </source>
</evidence>
<dbReference type="InterPro" id="IPR008279">
    <property type="entry name" value="PEP-util_enz_mobile_dom"/>
</dbReference>
<dbReference type="EMBL" id="MGFH01000093">
    <property type="protein sequence ID" value="OGM05864.1"/>
    <property type="molecule type" value="Genomic_DNA"/>
</dbReference>
<keyword evidence="12 16" id="KW-0479">Metal-binding</keyword>
<dbReference type="Pfam" id="PF00391">
    <property type="entry name" value="PEP-utilizers"/>
    <property type="match status" value="1"/>
</dbReference>
<evidence type="ECO:0000256" key="6">
    <source>
        <dbReference type="ARBA" id="ARBA00016544"/>
    </source>
</evidence>
<dbReference type="Pfam" id="PF02896">
    <property type="entry name" value="PEP-utilizers_C"/>
    <property type="match status" value="1"/>
</dbReference>
<name>A0A1F7WSQ2_9BACT</name>
<dbReference type="InterPro" id="IPR050499">
    <property type="entry name" value="PEP-utilizing_PTS_enzyme"/>
</dbReference>
<dbReference type="SUPFAM" id="SSF52009">
    <property type="entry name" value="Phosphohistidine domain"/>
    <property type="match status" value="1"/>
</dbReference>
<evidence type="ECO:0000256" key="18">
    <source>
        <dbReference type="PIRSR" id="PIRSR000732-2"/>
    </source>
</evidence>
<accession>A0A1F7WSQ2</accession>
<dbReference type="STRING" id="1817813.A2008_01685"/>
<feature type="binding site" evidence="19">
    <location>
        <position position="465"/>
    </location>
    <ligand>
        <name>Mg(2+)</name>
        <dbReference type="ChEBI" id="CHEBI:18420"/>
    </ligand>
</feature>
<dbReference type="InterPro" id="IPR023151">
    <property type="entry name" value="PEP_util_CS"/>
</dbReference>
<dbReference type="InterPro" id="IPR024692">
    <property type="entry name" value="PTS_EI"/>
</dbReference>
<dbReference type="PRINTS" id="PR01736">
    <property type="entry name" value="PHPHTRNFRASE"/>
</dbReference>
<gene>
    <name evidence="23" type="ORF">A2008_01685</name>
</gene>
<dbReference type="Gene3D" id="3.20.20.60">
    <property type="entry name" value="Phosphoenolpyruvate-binding domains"/>
    <property type="match status" value="1"/>
</dbReference>
<dbReference type="SUPFAM" id="SSF47831">
    <property type="entry name" value="Enzyme I of the PEP:sugar phosphotransferase system HPr-binding (sub)domain"/>
    <property type="match status" value="1"/>
</dbReference>
<feature type="domain" description="PEP-utilising enzyme C-terminal" evidence="21">
    <location>
        <begin position="264"/>
        <end position="550"/>
    </location>
</feature>
<keyword evidence="7 16" id="KW-0813">Transport</keyword>
<dbReference type="SUPFAM" id="SSF51621">
    <property type="entry name" value="Phosphoenolpyruvate/pyruvate domain"/>
    <property type="match status" value="1"/>
</dbReference>
<feature type="active site" description="Tele-phosphohistidine intermediate" evidence="17">
    <location>
        <position position="200"/>
    </location>
</feature>
<evidence type="ECO:0000256" key="7">
    <source>
        <dbReference type="ARBA" id="ARBA00022448"/>
    </source>
</evidence>
<keyword evidence="9 16" id="KW-0762">Sugar transport</keyword>
<comment type="similarity">
    <text evidence="4 16">Belongs to the PEP-utilizing enzyme family.</text>
</comment>
<dbReference type="AlphaFoldDB" id="A0A1F7WSQ2"/>
<evidence type="ECO:0000256" key="16">
    <source>
        <dbReference type="PIRNR" id="PIRNR000732"/>
    </source>
</evidence>
<keyword evidence="10 16" id="KW-0808">Transferase</keyword>
<comment type="caution">
    <text evidence="23">The sequence shown here is derived from an EMBL/GenBank/DDBJ whole genome shotgun (WGS) entry which is preliminary data.</text>
</comment>
<dbReference type="InterPro" id="IPR008731">
    <property type="entry name" value="PTS_EIN"/>
</dbReference>
<keyword evidence="23" id="KW-0670">Pyruvate</keyword>
<dbReference type="GO" id="GO:0008965">
    <property type="term" value="F:phosphoenolpyruvate-protein phosphotransferase activity"/>
    <property type="evidence" value="ECO:0007669"/>
    <property type="project" value="UniProtKB-EC"/>
</dbReference>
<evidence type="ECO:0000256" key="11">
    <source>
        <dbReference type="ARBA" id="ARBA00022683"/>
    </source>
</evidence>
<dbReference type="Gene3D" id="3.50.30.10">
    <property type="entry name" value="Phosphohistidine domain"/>
    <property type="match status" value="1"/>
</dbReference>
<dbReference type="InterPro" id="IPR015813">
    <property type="entry name" value="Pyrv/PenolPyrv_kinase-like_dom"/>
</dbReference>
<dbReference type="PANTHER" id="PTHR46244">
    <property type="entry name" value="PHOSPHOENOLPYRUVATE-PROTEIN PHOSPHOTRANSFERASE"/>
    <property type="match status" value="1"/>
</dbReference>
<sequence length="589" mass="66160">MPSHRNISKTKTLKGVTVSPGLEMAKVWKIVDNADEMRVQPRSIVESDIDAELARFHRAIKTSHEQLEALYKMVEKRLGAKEADIFRAHMLILDDPHFLTSVKDLLKSEKKNIEHVINEVIKKFSLMFSMLDDNLMRERSADIRDVGQRVLRNLLSDRQTILEPDEKVIIIAKELIPSITVKASDNILGFAVEHGEMMSHAAILARSLNIPAIVGVENICRETSTGDTVIIDGANSLVIVNPTNKVIAEYKRIQIEYCVIKDDMKTAAKMPSVTTDGETVKLLANINKVSDIDLAKQYNACGIGLFRTEFFFMSADKLPEEEEQYALYRRVIQDAGGNEVTIRALDIGADKTLSYFAMPQECNPQLGWRGIRILLSELELFKTQIRAILRASVHGKVKLLLPMISSISEIIDARDIIEEAKFELQSRMQLEINVEIGAMIEVPAAVFILDEICRHVDFLSIGTNDLIQYLLAVDRNNSRVANFYEPLHPAVMHAIKMITDTAARNKKDVVLCGELAGDTLFTMILMGLGVKKLSMNPTAIPGVRKVIRSVPLSKCVEIARDILKMPCMHESKKYLKENVFPFLDHSIGN</sequence>
<dbReference type="GO" id="GO:0009401">
    <property type="term" value="P:phosphoenolpyruvate-dependent sugar phosphotransferase system"/>
    <property type="evidence" value="ECO:0007669"/>
    <property type="project" value="UniProtKB-KW"/>
</dbReference>
<evidence type="ECO:0000259" key="21">
    <source>
        <dbReference type="Pfam" id="PF02896"/>
    </source>
</evidence>
<dbReference type="GO" id="GO:0016301">
    <property type="term" value="F:kinase activity"/>
    <property type="evidence" value="ECO:0007669"/>
    <property type="project" value="UniProtKB-KW"/>
</dbReference>
<dbReference type="NCBIfam" id="TIGR01417">
    <property type="entry name" value="PTS_I_fam"/>
    <property type="match status" value="1"/>
</dbReference>
<organism evidence="23 24">
    <name type="scientific">Candidatus Wallbacteria bacterium GWC2_49_35</name>
    <dbReference type="NCBI Taxonomy" id="1817813"/>
    <lineage>
        <taxon>Bacteria</taxon>
        <taxon>Candidatus Walliibacteriota</taxon>
    </lineage>
</organism>
<feature type="binding site" evidence="18">
    <location>
        <position position="307"/>
    </location>
    <ligand>
        <name>phosphoenolpyruvate</name>
        <dbReference type="ChEBI" id="CHEBI:58702"/>
    </ligand>
</feature>
<keyword evidence="11 16" id="KW-0598">Phosphotransferase system</keyword>
<dbReference type="GO" id="GO:0046872">
    <property type="term" value="F:metal ion binding"/>
    <property type="evidence" value="ECO:0007669"/>
    <property type="project" value="UniProtKB-KW"/>
</dbReference>
<evidence type="ECO:0000256" key="4">
    <source>
        <dbReference type="ARBA" id="ARBA00007837"/>
    </source>
</evidence>
<feature type="domain" description="PEP-utilising enzyme mobile" evidence="20">
    <location>
        <begin position="165"/>
        <end position="235"/>
    </location>
</feature>
<proteinExistence type="inferred from homology"/>
<dbReference type="EC" id="2.7.3.9" evidence="5 16"/>
<evidence type="ECO:0000256" key="9">
    <source>
        <dbReference type="ARBA" id="ARBA00022597"/>
    </source>
</evidence>
<dbReference type="InterPro" id="IPR036618">
    <property type="entry name" value="PtsI_HPr-bd_sf"/>
</dbReference>
<evidence type="ECO:0000256" key="3">
    <source>
        <dbReference type="ARBA" id="ARBA00004496"/>
    </source>
</evidence>
<evidence type="ECO:0000256" key="2">
    <source>
        <dbReference type="ARBA" id="ARBA00001946"/>
    </source>
</evidence>
<feature type="domain" description="Phosphotransferase system enzyme I N-terminal" evidence="22">
    <location>
        <begin position="14"/>
        <end position="139"/>
    </location>
</feature>
<dbReference type="PIRSF" id="PIRSF000732">
    <property type="entry name" value="PTS_enzyme_I"/>
    <property type="match status" value="1"/>
</dbReference>
<evidence type="ECO:0000256" key="8">
    <source>
        <dbReference type="ARBA" id="ARBA00022490"/>
    </source>
</evidence>
<dbReference type="InterPro" id="IPR006318">
    <property type="entry name" value="PTS_EI-like"/>
</dbReference>
<evidence type="ECO:0000256" key="13">
    <source>
        <dbReference type="ARBA" id="ARBA00022777"/>
    </source>
</evidence>
<keyword evidence="13 16" id="KW-0418">Kinase</keyword>
<feature type="binding site" evidence="18">
    <location>
        <position position="343"/>
    </location>
    <ligand>
        <name>phosphoenolpyruvate</name>
        <dbReference type="ChEBI" id="CHEBI:58702"/>
    </ligand>
</feature>
<evidence type="ECO:0000256" key="1">
    <source>
        <dbReference type="ARBA" id="ARBA00000683"/>
    </source>
</evidence>
<comment type="catalytic activity">
    <reaction evidence="1 16">
        <text>L-histidyl-[protein] + phosphoenolpyruvate = N(pros)-phospho-L-histidyl-[protein] + pyruvate</text>
        <dbReference type="Rhea" id="RHEA:23880"/>
        <dbReference type="Rhea" id="RHEA-COMP:9745"/>
        <dbReference type="Rhea" id="RHEA-COMP:9746"/>
        <dbReference type="ChEBI" id="CHEBI:15361"/>
        <dbReference type="ChEBI" id="CHEBI:29979"/>
        <dbReference type="ChEBI" id="CHEBI:58702"/>
        <dbReference type="ChEBI" id="CHEBI:64837"/>
        <dbReference type="EC" id="2.7.3.9"/>
    </reaction>
</comment>
<dbReference type="Proteomes" id="UP000178735">
    <property type="component" value="Unassembled WGS sequence"/>
</dbReference>
<evidence type="ECO:0000313" key="23">
    <source>
        <dbReference type="EMBL" id="OGM05864.1"/>
    </source>
</evidence>
<evidence type="ECO:0000256" key="10">
    <source>
        <dbReference type="ARBA" id="ARBA00022679"/>
    </source>
</evidence>
<feature type="binding site" evidence="18">
    <location>
        <begin position="464"/>
        <end position="465"/>
    </location>
    <ligand>
        <name>phosphoenolpyruvate</name>
        <dbReference type="ChEBI" id="CHEBI:58702"/>
    </ligand>
</feature>
<keyword evidence="8 16" id="KW-0963">Cytoplasm</keyword>
<feature type="binding site" evidence="18">
    <location>
        <position position="475"/>
    </location>
    <ligand>
        <name>phosphoenolpyruvate</name>
        <dbReference type="ChEBI" id="CHEBI:58702"/>
    </ligand>
</feature>
<reference evidence="23 24" key="1">
    <citation type="journal article" date="2016" name="Nat. Commun.">
        <title>Thousands of microbial genomes shed light on interconnected biogeochemical processes in an aquifer system.</title>
        <authorList>
            <person name="Anantharaman K."/>
            <person name="Brown C.T."/>
            <person name="Hug L.A."/>
            <person name="Sharon I."/>
            <person name="Castelle C.J."/>
            <person name="Probst A.J."/>
            <person name="Thomas B.C."/>
            <person name="Singh A."/>
            <person name="Wilkins M.J."/>
            <person name="Karaoz U."/>
            <person name="Brodie E.L."/>
            <person name="Williams K.H."/>
            <person name="Hubbard S.S."/>
            <person name="Banfield J.F."/>
        </authorList>
    </citation>
    <scope>NUCLEOTIDE SEQUENCE [LARGE SCALE GENOMIC DNA]</scope>
</reference>
<evidence type="ECO:0000259" key="22">
    <source>
        <dbReference type="Pfam" id="PF05524"/>
    </source>
</evidence>
<protein>
    <recommendedName>
        <fullName evidence="6 16">Phosphoenolpyruvate-protein phosphotransferase</fullName>
        <ecNumber evidence="5 16">2.7.3.9</ecNumber>
    </recommendedName>
    <alternativeName>
        <fullName evidence="15 16">Phosphotransferase system, enzyme I</fullName>
    </alternativeName>
</protein>
<dbReference type="InterPro" id="IPR040442">
    <property type="entry name" value="Pyrv_kinase-like_dom_sf"/>
</dbReference>
<evidence type="ECO:0000256" key="5">
    <source>
        <dbReference type="ARBA" id="ARBA00012232"/>
    </source>
</evidence>
<dbReference type="GO" id="GO:0005737">
    <property type="term" value="C:cytoplasm"/>
    <property type="evidence" value="ECO:0007669"/>
    <property type="project" value="UniProtKB-SubCell"/>
</dbReference>
<feature type="binding site" evidence="19">
    <location>
        <position position="441"/>
    </location>
    <ligand>
        <name>Mg(2+)</name>
        <dbReference type="ChEBI" id="CHEBI:18420"/>
    </ligand>
</feature>